<comment type="caution">
    <text evidence="3">The sequence shown here is derived from an EMBL/GenBank/DDBJ whole genome shotgun (WGS) entry which is preliminary data.</text>
</comment>
<sequence length="187" mass="20873">MANVRHYRIILSRAHSPVYQSGEAVRGLVSFDVEDAQGIQALRVIVRGTCTNRWGETEEIFNWSAGLLGSGSAPHAALLRPEHHSHPFVFTLPVKCPSTYTNENVRITYSIKAELYPTDGWQERKDFWLSLTVVSPIDINLSKYLAPVAVSDRTTSDCCAQPYKYTSLDIRCDRGVGSAAFLLSLLR</sequence>
<dbReference type="Pfam" id="PF00339">
    <property type="entry name" value="Arrestin_N"/>
    <property type="match status" value="1"/>
</dbReference>
<evidence type="ECO:0000313" key="3">
    <source>
        <dbReference type="EMBL" id="GAV05145.1"/>
    </source>
</evidence>
<comment type="similarity">
    <text evidence="1">Belongs to the arrestin family.</text>
</comment>
<dbReference type="STRING" id="947166.A0A1D1VUF0"/>
<dbReference type="InterPro" id="IPR050357">
    <property type="entry name" value="Arrestin_domain-protein"/>
</dbReference>
<dbReference type="Proteomes" id="UP000186922">
    <property type="component" value="Unassembled WGS sequence"/>
</dbReference>
<dbReference type="PANTHER" id="PTHR11188:SF17">
    <property type="entry name" value="FI21816P1"/>
    <property type="match status" value="1"/>
</dbReference>
<evidence type="ECO:0000256" key="1">
    <source>
        <dbReference type="ARBA" id="ARBA00005298"/>
    </source>
</evidence>
<accession>A0A1D1VUF0</accession>
<dbReference type="SUPFAM" id="SSF81296">
    <property type="entry name" value="E set domains"/>
    <property type="match status" value="1"/>
</dbReference>
<evidence type="ECO:0000259" key="2">
    <source>
        <dbReference type="Pfam" id="PF00339"/>
    </source>
</evidence>
<organism evidence="3 4">
    <name type="scientific">Ramazzottius varieornatus</name>
    <name type="common">Water bear</name>
    <name type="synonym">Tardigrade</name>
    <dbReference type="NCBI Taxonomy" id="947166"/>
    <lineage>
        <taxon>Eukaryota</taxon>
        <taxon>Metazoa</taxon>
        <taxon>Ecdysozoa</taxon>
        <taxon>Tardigrada</taxon>
        <taxon>Eutardigrada</taxon>
        <taxon>Parachela</taxon>
        <taxon>Hypsibioidea</taxon>
        <taxon>Ramazzottiidae</taxon>
        <taxon>Ramazzottius</taxon>
    </lineage>
</organism>
<feature type="domain" description="Arrestin-like N-terminal" evidence="2">
    <location>
        <begin position="82"/>
        <end position="140"/>
    </location>
</feature>
<dbReference type="EMBL" id="BDGG01000011">
    <property type="protein sequence ID" value="GAV05145.1"/>
    <property type="molecule type" value="Genomic_DNA"/>
</dbReference>
<dbReference type="GO" id="GO:0005737">
    <property type="term" value="C:cytoplasm"/>
    <property type="evidence" value="ECO:0007669"/>
    <property type="project" value="TreeGrafter"/>
</dbReference>
<dbReference type="InterPro" id="IPR014756">
    <property type="entry name" value="Ig_E-set"/>
</dbReference>
<proteinExistence type="inferred from homology"/>
<protein>
    <recommendedName>
        <fullName evidence="2">Arrestin-like N-terminal domain-containing protein</fullName>
    </recommendedName>
</protein>
<keyword evidence="4" id="KW-1185">Reference proteome</keyword>
<dbReference type="InterPro" id="IPR014752">
    <property type="entry name" value="Arrestin-like_C"/>
</dbReference>
<gene>
    <name evidence="3" type="primary">RvY_15320</name>
    <name evidence="3" type="synonym">RvY_15320.1</name>
    <name evidence="3" type="ORF">RvY_15320-1</name>
</gene>
<dbReference type="PANTHER" id="PTHR11188">
    <property type="entry name" value="ARRESTIN DOMAIN CONTAINING PROTEIN"/>
    <property type="match status" value="1"/>
</dbReference>
<dbReference type="AlphaFoldDB" id="A0A1D1VUF0"/>
<dbReference type="GO" id="GO:0015031">
    <property type="term" value="P:protein transport"/>
    <property type="evidence" value="ECO:0007669"/>
    <property type="project" value="TreeGrafter"/>
</dbReference>
<dbReference type="InterPro" id="IPR011021">
    <property type="entry name" value="Arrestin-like_N"/>
</dbReference>
<reference evidence="3 4" key="1">
    <citation type="journal article" date="2016" name="Nat. Commun.">
        <title>Extremotolerant tardigrade genome and improved radiotolerance of human cultured cells by tardigrade-unique protein.</title>
        <authorList>
            <person name="Hashimoto T."/>
            <person name="Horikawa D.D."/>
            <person name="Saito Y."/>
            <person name="Kuwahara H."/>
            <person name="Kozuka-Hata H."/>
            <person name="Shin-I T."/>
            <person name="Minakuchi Y."/>
            <person name="Ohishi K."/>
            <person name="Motoyama A."/>
            <person name="Aizu T."/>
            <person name="Enomoto A."/>
            <person name="Kondo K."/>
            <person name="Tanaka S."/>
            <person name="Hara Y."/>
            <person name="Koshikawa S."/>
            <person name="Sagara H."/>
            <person name="Miura T."/>
            <person name="Yokobori S."/>
            <person name="Miyagawa K."/>
            <person name="Suzuki Y."/>
            <person name="Kubo T."/>
            <person name="Oyama M."/>
            <person name="Kohara Y."/>
            <person name="Fujiyama A."/>
            <person name="Arakawa K."/>
            <person name="Katayama T."/>
            <person name="Toyoda A."/>
            <person name="Kunieda T."/>
        </authorList>
    </citation>
    <scope>NUCLEOTIDE SEQUENCE [LARGE SCALE GENOMIC DNA]</scope>
    <source>
        <strain evidence="3 4">YOKOZUNA-1</strain>
    </source>
</reference>
<evidence type="ECO:0000313" key="4">
    <source>
        <dbReference type="Proteomes" id="UP000186922"/>
    </source>
</evidence>
<dbReference type="Gene3D" id="2.60.40.640">
    <property type="match status" value="1"/>
</dbReference>
<name>A0A1D1VUF0_RAMVA</name>
<dbReference type="OrthoDB" id="2333384at2759"/>